<gene>
    <name evidence="2" type="ORF">Ssi02_40160</name>
</gene>
<dbReference type="Proteomes" id="UP000606172">
    <property type="component" value="Unassembled WGS sequence"/>
</dbReference>
<protein>
    <submittedName>
        <fullName evidence="2">Uncharacterized protein</fullName>
    </submittedName>
</protein>
<keyword evidence="1" id="KW-0812">Transmembrane</keyword>
<dbReference type="EMBL" id="BOOW01000026">
    <property type="protein sequence ID" value="GII93785.1"/>
    <property type="molecule type" value="Genomic_DNA"/>
</dbReference>
<keyword evidence="3" id="KW-1185">Reference proteome</keyword>
<evidence type="ECO:0000256" key="1">
    <source>
        <dbReference type="SAM" id="Phobius"/>
    </source>
</evidence>
<organism evidence="2 3">
    <name type="scientific">Sinosporangium siamense</name>
    <dbReference type="NCBI Taxonomy" id="1367973"/>
    <lineage>
        <taxon>Bacteria</taxon>
        <taxon>Bacillati</taxon>
        <taxon>Actinomycetota</taxon>
        <taxon>Actinomycetes</taxon>
        <taxon>Streptosporangiales</taxon>
        <taxon>Streptosporangiaceae</taxon>
        <taxon>Sinosporangium</taxon>
    </lineage>
</organism>
<reference evidence="2" key="1">
    <citation type="submission" date="2021-01" db="EMBL/GenBank/DDBJ databases">
        <title>Whole genome shotgun sequence of Sinosporangium siamense NBRC 109515.</title>
        <authorList>
            <person name="Komaki H."/>
            <person name="Tamura T."/>
        </authorList>
    </citation>
    <scope>NUCLEOTIDE SEQUENCE</scope>
    <source>
        <strain evidence="2">NBRC 109515</strain>
    </source>
</reference>
<sequence length="156" mass="16284">MRHFIGFLIGLVVTAALLVGGGWSVSEIANAVPATGPTDSDRLWTGLGVMAAVGLVLGIVAIGPISPLASFVPSIVLLSWTVVFALDTPRALSIIPRDSSLHEVLLTAGVGNLALLRTGLFGLLGVLLFVPVLLPSRWAPRHADGEDDDESESGYY</sequence>
<dbReference type="AlphaFoldDB" id="A0A919RJ62"/>
<feature type="transmembrane region" description="Helical" evidence="1">
    <location>
        <begin position="47"/>
        <end position="68"/>
    </location>
</feature>
<feature type="transmembrane region" description="Helical" evidence="1">
    <location>
        <begin position="115"/>
        <end position="134"/>
    </location>
</feature>
<keyword evidence="1" id="KW-1133">Transmembrane helix</keyword>
<evidence type="ECO:0000313" key="3">
    <source>
        <dbReference type="Proteomes" id="UP000606172"/>
    </source>
</evidence>
<evidence type="ECO:0000313" key="2">
    <source>
        <dbReference type="EMBL" id="GII93785.1"/>
    </source>
</evidence>
<proteinExistence type="predicted"/>
<dbReference type="RefSeq" id="WP_204027434.1">
    <property type="nucleotide sequence ID" value="NZ_BOOW01000026.1"/>
</dbReference>
<accession>A0A919RJ62</accession>
<name>A0A919RJ62_9ACTN</name>
<keyword evidence="1" id="KW-0472">Membrane</keyword>
<feature type="transmembrane region" description="Helical" evidence="1">
    <location>
        <begin position="75"/>
        <end position="95"/>
    </location>
</feature>
<comment type="caution">
    <text evidence="2">The sequence shown here is derived from an EMBL/GenBank/DDBJ whole genome shotgun (WGS) entry which is preliminary data.</text>
</comment>